<evidence type="ECO:0000313" key="9">
    <source>
        <dbReference type="Proteomes" id="UP000634136"/>
    </source>
</evidence>
<dbReference type="GO" id="GO:0016787">
    <property type="term" value="F:hydrolase activity"/>
    <property type="evidence" value="ECO:0007669"/>
    <property type="project" value="UniProtKB-KW"/>
</dbReference>
<dbReference type="InterPro" id="IPR043502">
    <property type="entry name" value="DNA/RNA_pol_sf"/>
</dbReference>
<evidence type="ECO:0000256" key="4">
    <source>
        <dbReference type="ARBA" id="ARBA00022759"/>
    </source>
</evidence>
<dbReference type="Pfam" id="PF17917">
    <property type="entry name" value="RT_RNaseH"/>
    <property type="match status" value="1"/>
</dbReference>
<dbReference type="PANTHER" id="PTHR34072:SF55">
    <property type="entry name" value="DNA_RNA POLYMERASES SUPERFAMILY PROTEIN"/>
    <property type="match status" value="1"/>
</dbReference>
<gene>
    <name evidence="8" type="ORF">G2W53_022304</name>
</gene>
<evidence type="ECO:0000256" key="1">
    <source>
        <dbReference type="ARBA" id="ARBA00022679"/>
    </source>
</evidence>
<keyword evidence="3" id="KW-0540">Nuclease</keyword>
<evidence type="ECO:0000256" key="2">
    <source>
        <dbReference type="ARBA" id="ARBA00022695"/>
    </source>
</evidence>
<dbReference type="GO" id="GO:0004519">
    <property type="term" value="F:endonuclease activity"/>
    <property type="evidence" value="ECO:0007669"/>
    <property type="project" value="UniProtKB-KW"/>
</dbReference>
<keyword evidence="6" id="KW-0695">RNA-directed DNA polymerase</keyword>
<keyword evidence="1" id="KW-0808">Transferase</keyword>
<reference evidence="8" key="1">
    <citation type="submission" date="2020-09" db="EMBL/GenBank/DDBJ databases">
        <title>Genome-Enabled Discovery of Anthraquinone Biosynthesis in Senna tora.</title>
        <authorList>
            <person name="Kang S.-H."/>
            <person name="Pandey R.P."/>
            <person name="Lee C.-M."/>
            <person name="Sim J.-S."/>
            <person name="Jeong J.-T."/>
            <person name="Choi B.-S."/>
            <person name="Jung M."/>
            <person name="Ginzburg D."/>
            <person name="Zhao K."/>
            <person name="Won S.Y."/>
            <person name="Oh T.-J."/>
            <person name="Yu Y."/>
            <person name="Kim N.-H."/>
            <person name="Lee O.R."/>
            <person name="Lee T.-H."/>
            <person name="Bashyal P."/>
            <person name="Kim T.-S."/>
            <person name="Lee W.-H."/>
            <person name="Kawkins C."/>
            <person name="Kim C.-K."/>
            <person name="Kim J.S."/>
            <person name="Ahn B.O."/>
            <person name="Rhee S.Y."/>
            <person name="Sohng J.K."/>
        </authorList>
    </citation>
    <scope>NUCLEOTIDE SEQUENCE</scope>
    <source>
        <tissue evidence="8">Leaf</tissue>
    </source>
</reference>
<proteinExistence type="predicted"/>
<keyword evidence="5" id="KW-0378">Hydrolase</keyword>
<sequence length="218" mass="24100">MSGAEVTSVFEATRVLEPSCGATEEELVELSSSCEAGAIEEVDESVVPELPVTTSISSSSIVVELPEIRLISSYLVVTALPIALKASVTDLILTQKSFEGLKTAMTTVPVLAMPDFSQSFELETDASGTGLGAVLMQGKRPIAYFSQLLSNRAQKSSVYERELMVIVFAVRKWRNYLLGHKFTIRTDQKGLKYLFEQRIIDTDQQKWVSKLMGYNFEI</sequence>
<evidence type="ECO:0000259" key="7">
    <source>
        <dbReference type="Pfam" id="PF17917"/>
    </source>
</evidence>
<dbReference type="CDD" id="cd09274">
    <property type="entry name" value="RNase_HI_RT_Ty3"/>
    <property type="match status" value="1"/>
</dbReference>
<dbReference type="InterPro" id="IPR041373">
    <property type="entry name" value="RT_RNaseH"/>
</dbReference>
<dbReference type="Proteomes" id="UP000634136">
    <property type="component" value="Unassembled WGS sequence"/>
</dbReference>
<comment type="caution">
    <text evidence="8">The sequence shown here is derived from an EMBL/GenBank/DDBJ whole genome shotgun (WGS) entry which is preliminary data.</text>
</comment>
<evidence type="ECO:0000256" key="5">
    <source>
        <dbReference type="ARBA" id="ARBA00022801"/>
    </source>
</evidence>
<protein>
    <submittedName>
        <fullName evidence="8">Putative mitochondrial protein</fullName>
    </submittedName>
</protein>
<dbReference type="SUPFAM" id="SSF56672">
    <property type="entry name" value="DNA/RNA polymerases"/>
    <property type="match status" value="1"/>
</dbReference>
<name>A0A834TLR3_9FABA</name>
<dbReference type="EMBL" id="JAAIUW010000007">
    <property type="protein sequence ID" value="KAF7824160.1"/>
    <property type="molecule type" value="Genomic_DNA"/>
</dbReference>
<evidence type="ECO:0000256" key="6">
    <source>
        <dbReference type="ARBA" id="ARBA00022918"/>
    </source>
</evidence>
<accession>A0A834TLR3</accession>
<dbReference type="AlphaFoldDB" id="A0A834TLR3"/>
<dbReference type="GO" id="GO:0003964">
    <property type="term" value="F:RNA-directed DNA polymerase activity"/>
    <property type="evidence" value="ECO:0007669"/>
    <property type="project" value="UniProtKB-KW"/>
</dbReference>
<organism evidence="8 9">
    <name type="scientific">Senna tora</name>
    <dbReference type="NCBI Taxonomy" id="362788"/>
    <lineage>
        <taxon>Eukaryota</taxon>
        <taxon>Viridiplantae</taxon>
        <taxon>Streptophyta</taxon>
        <taxon>Embryophyta</taxon>
        <taxon>Tracheophyta</taxon>
        <taxon>Spermatophyta</taxon>
        <taxon>Magnoliopsida</taxon>
        <taxon>eudicotyledons</taxon>
        <taxon>Gunneridae</taxon>
        <taxon>Pentapetalae</taxon>
        <taxon>rosids</taxon>
        <taxon>fabids</taxon>
        <taxon>Fabales</taxon>
        <taxon>Fabaceae</taxon>
        <taxon>Caesalpinioideae</taxon>
        <taxon>Cassia clade</taxon>
        <taxon>Senna</taxon>
    </lineage>
</organism>
<keyword evidence="2" id="KW-0548">Nucleotidyltransferase</keyword>
<dbReference type="OrthoDB" id="1909920at2759"/>
<feature type="domain" description="Reverse transcriptase RNase H-like" evidence="7">
    <location>
        <begin position="115"/>
        <end position="214"/>
    </location>
</feature>
<dbReference type="PANTHER" id="PTHR34072">
    <property type="entry name" value="ENZYMATIC POLYPROTEIN-RELATED"/>
    <property type="match status" value="1"/>
</dbReference>
<keyword evidence="9" id="KW-1185">Reference proteome</keyword>
<dbReference type="Gene3D" id="3.10.20.370">
    <property type="match status" value="1"/>
</dbReference>
<keyword evidence="4" id="KW-0255">Endonuclease</keyword>
<evidence type="ECO:0000256" key="3">
    <source>
        <dbReference type="ARBA" id="ARBA00022722"/>
    </source>
</evidence>
<evidence type="ECO:0000313" key="8">
    <source>
        <dbReference type="EMBL" id="KAF7824160.1"/>
    </source>
</evidence>
<dbReference type="FunFam" id="3.10.20.370:FF:000001">
    <property type="entry name" value="Retrovirus-related Pol polyprotein from transposon 17.6-like protein"/>
    <property type="match status" value="1"/>
</dbReference>